<proteinExistence type="predicted"/>
<protein>
    <submittedName>
        <fullName evidence="1">Uncharacterized protein</fullName>
    </submittedName>
</protein>
<reference evidence="1 2" key="1">
    <citation type="submission" date="2016-10" db="EMBL/GenBank/DDBJ databases">
        <title>Comparative genomics of Bacillus thuringiensis reveals a path to pathogens against multiple invertebrate hosts.</title>
        <authorList>
            <person name="Zheng J."/>
            <person name="Gao Q."/>
            <person name="Liu H."/>
            <person name="Peng D."/>
            <person name="Ruan L."/>
            <person name="Sun M."/>
        </authorList>
    </citation>
    <scope>NUCLEOTIDE SEQUENCE [LARGE SCALE GENOMIC DNA]</scope>
    <source>
        <strain evidence="1">BGSC 4CF1</strain>
    </source>
</reference>
<dbReference type="RefSeq" id="WP_086403527.1">
    <property type="nucleotide sequence ID" value="NZ_MOOS01000002.1"/>
</dbReference>
<dbReference type="EMBL" id="MOOS01000002">
    <property type="protein sequence ID" value="OUB78417.1"/>
    <property type="molecule type" value="Genomic_DNA"/>
</dbReference>
<dbReference type="Proteomes" id="UP000194853">
    <property type="component" value="Unassembled WGS sequence"/>
</dbReference>
<dbReference type="AlphaFoldDB" id="A0A9X6R5L3"/>
<name>A0A9X6R5L3_BACTJ</name>
<gene>
    <name evidence="1" type="ORF">BK750_00060</name>
</gene>
<evidence type="ECO:0000313" key="1">
    <source>
        <dbReference type="EMBL" id="OUB78417.1"/>
    </source>
</evidence>
<accession>A0A9X6R5L3</accession>
<comment type="caution">
    <text evidence="1">The sequence shown here is derived from an EMBL/GenBank/DDBJ whole genome shotgun (WGS) entry which is preliminary data.</text>
</comment>
<evidence type="ECO:0000313" key="2">
    <source>
        <dbReference type="Proteomes" id="UP000194853"/>
    </source>
</evidence>
<organism evidence="1 2">
    <name type="scientific">Bacillus thuringiensis subsp. jegathesan</name>
    <dbReference type="NCBI Taxonomy" id="56955"/>
    <lineage>
        <taxon>Bacteria</taxon>
        <taxon>Bacillati</taxon>
        <taxon>Bacillota</taxon>
        <taxon>Bacilli</taxon>
        <taxon>Bacillales</taxon>
        <taxon>Bacillaceae</taxon>
        <taxon>Bacillus</taxon>
        <taxon>Bacillus cereus group</taxon>
    </lineage>
</organism>
<sequence length="61" mass="7153">MNQRKIDLIRSHMMGNTDKTIVIDPQGEYLELLNQLGVTENKEGIREIFKKGDGYCIYYKM</sequence>